<comment type="caution">
    <text evidence="2">Once thought to be involved in copper homeostasis, experiments in E.coli have shown this is not the case.</text>
</comment>
<keyword evidence="4" id="KW-1185">Reference proteome</keyword>
<dbReference type="SUPFAM" id="SSF110395">
    <property type="entry name" value="CutC-like"/>
    <property type="match status" value="1"/>
</dbReference>
<keyword evidence="2" id="KW-0963">Cytoplasm</keyword>
<dbReference type="HAMAP" id="MF_00795">
    <property type="entry name" value="CutC"/>
    <property type="match status" value="1"/>
</dbReference>
<dbReference type="InterPro" id="IPR005627">
    <property type="entry name" value="CutC-like"/>
</dbReference>
<organism evidence="3 4">
    <name type="scientific">Paenibacillus radicis</name>
    <name type="common">ex Gao et al. 2016</name>
    <dbReference type="NCBI Taxonomy" id="1737354"/>
    <lineage>
        <taxon>Bacteria</taxon>
        <taxon>Bacillati</taxon>
        <taxon>Bacillota</taxon>
        <taxon>Bacilli</taxon>
        <taxon>Bacillales</taxon>
        <taxon>Paenibacillaceae</taxon>
        <taxon>Paenibacillus</taxon>
    </lineage>
</organism>
<reference evidence="3 4" key="1">
    <citation type="journal article" date="2014" name="Int. J. Syst. Evol. Microbiol.">
        <title>Complete genome sequence of Corynebacterium casei LMG S-19264T (=DSM 44701T), isolated from a smear-ripened cheese.</title>
        <authorList>
            <consortium name="US DOE Joint Genome Institute (JGI-PGF)"/>
            <person name="Walter F."/>
            <person name="Albersmeier A."/>
            <person name="Kalinowski J."/>
            <person name="Ruckert C."/>
        </authorList>
    </citation>
    <scope>NUCLEOTIDE SEQUENCE [LARGE SCALE GENOMIC DNA]</scope>
    <source>
        <strain evidence="3 4">CGMCC 1.15286</strain>
    </source>
</reference>
<evidence type="ECO:0000256" key="1">
    <source>
        <dbReference type="ARBA" id="ARBA00007768"/>
    </source>
</evidence>
<evidence type="ECO:0000256" key="2">
    <source>
        <dbReference type="HAMAP-Rule" id="MF_00795"/>
    </source>
</evidence>
<dbReference type="Proteomes" id="UP000600247">
    <property type="component" value="Unassembled WGS sequence"/>
</dbReference>
<dbReference type="Pfam" id="PF03932">
    <property type="entry name" value="CutC"/>
    <property type="match status" value="1"/>
</dbReference>
<dbReference type="EMBL" id="BMHY01000003">
    <property type="protein sequence ID" value="GGG64892.1"/>
    <property type="molecule type" value="Genomic_DNA"/>
</dbReference>
<dbReference type="GO" id="GO:0005507">
    <property type="term" value="F:copper ion binding"/>
    <property type="evidence" value="ECO:0007669"/>
    <property type="project" value="TreeGrafter"/>
</dbReference>
<accession>A0A917LY76</accession>
<dbReference type="GO" id="GO:0005737">
    <property type="term" value="C:cytoplasm"/>
    <property type="evidence" value="ECO:0007669"/>
    <property type="project" value="UniProtKB-SubCell"/>
</dbReference>
<protein>
    <recommendedName>
        <fullName evidence="2">PF03932 family protein CutC</fullName>
    </recommendedName>
</protein>
<name>A0A917LY76_9BACL</name>
<dbReference type="AlphaFoldDB" id="A0A917LY76"/>
<gene>
    <name evidence="2" type="primary">cutC</name>
    <name evidence="3" type="ORF">GCM10010918_18770</name>
</gene>
<dbReference type="RefSeq" id="WP_188888692.1">
    <property type="nucleotide sequence ID" value="NZ_BMHY01000003.1"/>
</dbReference>
<comment type="similarity">
    <text evidence="1 2">Belongs to the CutC family.</text>
</comment>
<dbReference type="PANTHER" id="PTHR12598">
    <property type="entry name" value="COPPER HOMEOSTASIS PROTEIN CUTC"/>
    <property type="match status" value="1"/>
</dbReference>
<dbReference type="Gene3D" id="3.20.20.380">
    <property type="entry name" value="Copper homeostasis (CutC) domain"/>
    <property type="match status" value="1"/>
</dbReference>
<comment type="subcellular location">
    <subcellularLocation>
        <location evidence="2">Cytoplasm</location>
    </subcellularLocation>
</comment>
<sequence length="236" mass="25120">MSRHTGLEVIATCVQDALEAERNGADRIELITAITEGGLTPGIGMVKQVTEAVRIPVNVMVRPHSRSFVYDKLDKETMAEEIQAIAATKASGIVIGLLNEEGHIDTAGLDELLPLAGHLNVTFHRAFDELEDQLAGLRILQTYPRINRVLTSGGLKPALQAADQIRALEEASRESSLRILAGSGLTIEGISEFVAATGVSEVHFGTAVRVGSSGLAAIDSERLSRLAGILHPNGDK</sequence>
<dbReference type="PANTHER" id="PTHR12598:SF0">
    <property type="entry name" value="COPPER HOMEOSTASIS PROTEIN CUTC HOMOLOG"/>
    <property type="match status" value="1"/>
</dbReference>
<proteinExistence type="inferred from homology"/>
<comment type="caution">
    <text evidence="3">The sequence shown here is derived from an EMBL/GenBank/DDBJ whole genome shotgun (WGS) entry which is preliminary data.</text>
</comment>
<evidence type="ECO:0000313" key="4">
    <source>
        <dbReference type="Proteomes" id="UP000600247"/>
    </source>
</evidence>
<evidence type="ECO:0000313" key="3">
    <source>
        <dbReference type="EMBL" id="GGG64892.1"/>
    </source>
</evidence>
<dbReference type="InterPro" id="IPR036822">
    <property type="entry name" value="CutC-like_dom_sf"/>
</dbReference>